<dbReference type="EMBL" id="PVNE01000004">
    <property type="protein sequence ID" value="PRX41800.1"/>
    <property type="molecule type" value="Genomic_DNA"/>
</dbReference>
<dbReference type="PANTHER" id="PTHR30290">
    <property type="entry name" value="PERIPLASMIC BINDING COMPONENT OF ABC TRANSPORTER"/>
    <property type="match status" value="1"/>
</dbReference>
<reference evidence="6 7" key="1">
    <citation type="submission" date="2018-03" db="EMBL/GenBank/DDBJ databases">
        <title>Genomic Encyclopedia of Archaeal and Bacterial Type Strains, Phase II (KMG-II): from individual species to whole genera.</title>
        <authorList>
            <person name="Goeker M."/>
        </authorList>
    </citation>
    <scope>NUCLEOTIDE SEQUENCE [LARGE SCALE GENOMIC DNA]</scope>
    <source>
        <strain evidence="6 7">DSM 44946</strain>
    </source>
</reference>
<dbReference type="Gene3D" id="3.40.190.10">
    <property type="entry name" value="Periplasmic binding protein-like II"/>
    <property type="match status" value="1"/>
</dbReference>
<dbReference type="AlphaFoldDB" id="A0A2T0LHG8"/>
<dbReference type="CDD" id="cd08514">
    <property type="entry name" value="PBP2_AppA_like"/>
    <property type="match status" value="1"/>
</dbReference>
<evidence type="ECO:0000313" key="7">
    <source>
        <dbReference type="Proteomes" id="UP000237797"/>
    </source>
</evidence>
<name>A0A2T0LHG8_9BACL</name>
<evidence type="ECO:0000256" key="3">
    <source>
        <dbReference type="ARBA" id="ARBA00022448"/>
    </source>
</evidence>
<dbReference type="PANTHER" id="PTHR30290:SF9">
    <property type="entry name" value="OLIGOPEPTIDE-BINDING PROTEIN APPA"/>
    <property type="match status" value="1"/>
</dbReference>
<dbReference type="GO" id="GO:0043190">
    <property type="term" value="C:ATP-binding cassette (ABC) transporter complex"/>
    <property type="evidence" value="ECO:0007669"/>
    <property type="project" value="InterPro"/>
</dbReference>
<dbReference type="Gene3D" id="3.10.105.10">
    <property type="entry name" value="Dipeptide-binding Protein, Domain 3"/>
    <property type="match status" value="1"/>
</dbReference>
<organism evidence="6 7">
    <name type="scientific">Planifilum fimeticola</name>
    <dbReference type="NCBI Taxonomy" id="201975"/>
    <lineage>
        <taxon>Bacteria</taxon>
        <taxon>Bacillati</taxon>
        <taxon>Bacillota</taxon>
        <taxon>Bacilli</taxon>
        <taxon>Bacillales</taxon>
        <taxon>Thermoactinomycetaceae</taxon>
        <taxon>Planifilum</taxon>
    </lineage>
</organism>
<dbReference type="GO" id="GO:0042597">
    <property type="term" value="C:periplasmic space"/>
    <property type="evidence" value="ECO:0007669"/>
    <property type="project" value="UniProtKB-ARBA"/>
</dbReference>
<dbReference type="GO" id="GO:1904680">
    <property type="term" value="F:peptide transmembrane transporter activity"/>
    <property type="evidence" value="ECO:0007669"/>
    <property type="project" value="TreeGrafter"/>
</dbReference>
<dbReference type="Gene3D" id="3.90.76.10">
    <property type="entry name" value="Dipeptide-binding Protein, Domain 1"/>
    <property type="match status" value="1"/>
</dbReference>
<keyword evidence="3" id="KW-0813">Transport</keyword>
<proteinExistence type="inferred from homology"/>
<dbReference type="InterPro" id="IPR039424">
    <property type="entry name" value="SBP_5"/>
</dbReference>
<comment type="caution">
    <text evidence="6">The sequence shown here is derived from an EMBL/GenBank/DDBJ whole genome shotgun (WGS) entry which is preliminary data.</text>
</comment>
<evidence type="ECO:0000256" key="4">
    <source>
        <dbReference type="ARBA" id="ARBA00022729"/>
    </source>
</evidence>
<dbReference type="InterPro" id="IPR000914">
    <property type="entry name" value="SBP_5_dom"/>
</dbReference>
<keyword evidence="4" id="KW-0732">Signal</keyword>
<dbReference type="PIRSF" id="PIRSF002741">
    <property type="entry name" value="MppA"/>
    <property type="match status" value="1"/>
</dbReference>
<gene>
    <name evidence="6" type="ORF">CLV97_10440</name>
</gene>
<accession>A0A2T0LHG8</accession>
<protein>
    <submittedName>
        <fullName evidence="6">Peptide/nickel transport system substrate-binding protein</fullName>
    </submittedName>
</protein>
<dbReference type="SUPFAM" id="SSF53850">
    <property type="entry name" value="Periplasmic binding protein-like II"/>
    <property type="match status" value="1"/>
</dbReference>
<dbReference type="InterPro" id="IPR023765">
    <property type="entry name" value="SBP_5_CS"/>
</dbReference>
<comment type="subcellular location">
    <subcellularLocation>
        <location evidence="1">Cell membrane</location>
        <topology evidence="1">Lipid-anchor</topology>
    </subcellularLocation>
</comment>
<feature type="domain" description="Solute-binding protein family 5" evidence="5">
    <location>
        <begin position="108"/>
        <end position="489"/>
    </location>
</feature>
<dbReference type="OrthoDB" id="9796817at2"/>
<evidence type="ECO:0000256" key="2">
    <source>
        <dbReference type="ARBA" id="ARBA00005695"/>
    </source>
</evidence>
<dbReference type="InterPro" id="IPR030678">
    <property type="entry name" value="Peptide/Ni-bd"/>
</dbReference>
<dbReference type="Proteomes" id="UP000237797">
    <property type="component" value="Unassembled WGS sequence"/>
</dbReference>
<evidence type="ECO:0000259" key="5">
    <source>
        <dbReference type="Pfam" id="PF00496"/>
    </source>
</evidence>
<evidence type="ECO:0000256" key="1">
    <source>
        <dbReference type="ARBA" id="ARBA00004193"/>
    </source>
</evidence>
<evidence type="ECO:0000313" key="6">
    <source>
        <dbReference type="EMBL" id="PRX41800.1"/>
    </source>
</evidence>
<comment type="similarity">
    <text evidence="2">Belongs to the bacterial solute-binding protein 5 family.</text>
</comment>
<dbReference type="PROSITE" id="PS01040">
    <property type="entry name" value="SBP_BACTERIAL_5"/>
    <property type="match status" value="1"/>
</dbReference>
<dbReference type="Pfam" id="PF00496">
    <property type="entry name" value="SBP_bac_5"/>
    <property type="match status" value="1"/>
</dbReference>
<keyword evidence="7" id="KW-1185">Reference proteome</keyword>
<sequence>MDAGRWSKNAERLIKGVSEMKRKSFLISMIFVLSLSVFLAACSQQADDSKSGEAGGQPVPGGTVTLSMFSAPKGVFNPAFYEDQYDAYVLQYTFDSLWAYDDKLQLNVPLLAEKWELSEDGKELTINLRKDAKWHDGEPITADDLIFTWETIADPDYSGPRYYMVEMIKGAKEKHDGKAKTISGVTKVDDHTVKVEFTVARANTLDNLWSTPIPKHVYEGVSVKDMPNHEATKKNPVGSGPFKFKEIKPNEYVVLEKNPHFYEKGKPYLDQVIWKVISQDVAIAALENGEIDFLSDISPNDFETIKAMEHIEIKETQDFSYQYLGFKVNNPKLKDKKLRQAITYGINRKALVDGLLKGHGAVLNQHMPKASWAYNEKLENAYPYDPDKAKQLLEEAGYKDKNGDGFVEDPKGKPFSLKLDYPTGNPIREKTAPIIVEDLKKVGLNVQLAKPREFAAHADAVEKDKVEMWLMGWSLTPDPDPSGIWLSTDPWNYPHWVNKESDKLIKEAVESPEAIQDQNKRKEIYAKWTELVSEEVPYVFLYSQNKIEAWNKRVKGVTFDWRGAIEHYKVMDWWIPKDQQ</sequence>
<dbReference type="GO" id="GO:0015833">
    <property type="term" value="P:peptide transport"/>
    <property type="evidence" value="ECO:0007669"/>
    <property type="project" value="TreeGrafter"/>
</dbReference>